<dbReference type="SUPFAM" id="SSF53067">
    <property type="entry name" value="Actin-like ATPase domain"/>
    <property type="match status" value="1"/>
</dbReference>
<evidence type="ECO:0000313" key="2">
    <source>
        <dbReference type="EMBL" id="SHE63219.1"/>
    </source>
</evidence>
<name>A0A1M4V2Q8_MARH1</name>
<dbReference type="Gene3D" id="3.30.420.200">
    <property type="match status" value="1"/>
</dbReference>
<dbReference type="Proteomes" id="UP000184334">
    <property type="component" value="Unassembled WGS sequence"/>
</dbReference>
<feature type="domain" description="Gcp-like" evidence="1">
    <location>
        <begin position="32"/>
        <end position="125"/>
    </location>
</feature>
<protein>
    <submittedName>
        <fullName evidence="2">tRNA threonylcarbamoyl adenosine modification protein YeaZ</fullName>
    </submittedName>
</protein>
<keyword evidence="3" id="KW-1185">Reference proteome</keyword>
<dbReference type="InterPro" id="IPR000905">
    <property type="entry name" value="Gcp-like_dom"/>
</dbReference>
<dbReference type="InterPro" id="IPR043129">
    <property type="entry name" value="ATPase_NBD"/>
</dbReference>
<gene>
    <name evidence="2" type="ORF">SAMN02745164_00828</name>
</gene>
<organism evidence="2 3">
    <name type="scientific">Marinitoga hydrogenitolerans (strain DSM 16785 / JCM 12826 / AT1271)</name>
    <dbReference type="NCBI Taxonomy" id="1122195"/>
    <lineage>
        <taxon>Bacteria</taxon>
        <taxon>Thermotogati</taxon>
        <taxon>Thermotogota</taxon>
        <taxon>Thermotogae</taxon>
        <taxon>Petrotogales</taxon>
        <taxon>Petrotogaceae</taxon>
        <taxon>Marinitoga</taxon>
    </lineage>
</organism>
<sequence>MNILGIDASNKGLLIVLKKNNSVYYKENFEKNSGSYIIALIDEILKENSIDLDNIDFFGCSVGPGSFTGIRISIASLQGLLFKKNKHVVPVISTEVLFNSYNGIHKNKKIAILKRARVDAAYVHIFDKGKTVFPPALVSIDSLKEIIKNSFLLGDESLYFKEKLNLNNEILSSNFSIDSFINYIENNKDKAILAKDLKILYLQKPLAVENFERKKQMKIDEDIYN</sequence>
<accession>A0A1M4V2Q8</accession>
<dbReference type="Gene3D" id="3.30.420.40">
    <property type="match status" value="1"/>
</dbReference>
<dbReference type="RefSeq" id="WP_072863725.1">
    <property type="nucleotide sequence ID" value="NZ_FQUI01000009.1"/>
</dbReference>
<comment type="caution">
    <text evidence="2">The sequence shown here is derived from an EMBL/GenBank/DDBJ whole genome shotgun (WGS) entry which is preliminary data.</text>
</comment>
<dbReference type="InterPro" id="IPR022496">
    <property type="entry name" value="T6A_TsaB"/>
</dbReference>
<dbReference type="STRING" id="1122195.SAMN02745164_00828"/>
<proteinExistence type="predicted"/>
<dbReference type="OrthoDB" id="9784166at2"/>
<evidence type="ECO:0000259" key="1">
    <source>
        <dbReference type="Pfam" id="PF00814"/>
    </source>
</evidence>
<dbReference type="AlphaFoldDB" id="A0A1M4V2Q8"/>
<dbReference type="GO" id="GO:0002949">
    <property type="term" value="P:tRNA threonylcarbamoyladenosine modification"/>
    <property type="evidence" value="ECO:0007669"/>
    <property type="project" value="InterPro"/>
</dbReference>
<dbReference type="EMBL" id="FQUI01000009">
    <property type="protein sequence ID" value="SHE63219.1"/>
    <property type="molecule type" value="Genomic_DNA"/>
</dbReference>
<dbReference type="Pfam" id="PF00814">
    <property type="entry name" value="TsaD"/>
    <property type="match status" value="1"/>
</dbReference>
<dbReference type="NCBIfam" id="TIGR03725">
    <property type="entry name" value="T6A_YeaZ"/>
    <property type="match status" value="1"/>
</dbReference>
<reference evidence="2" key="1">
    <citation type="submission" date="2016-11" db="EMBL/GenBank/DDBJ databases">
        <authorList>
            <person name="Varghese N."/>
            <person name="Submissions S."/>
        </authorList>
    </citation>
    <scope>NUCLEOTIDE SEQUENCE [LARGE SCALE GENOMIC DNA]</scope>
    <source>
        <strain evidence="2">DSM 16785</strain>
    </source>
</reference>
<evidence type="ECO:0000313" key="3">
    <source>
        <dbReference type="Proteomes" id="UP000184334"/>
    </source>
</evidence>